<dbReference type="InterPro" id="IPR005616">
    <property type="entry name" value="CcmH/CycL/Ccl2/NrfF_N"/>
</dbReference>
<evidence type="ECO:0000259" key="8">
    <source>
        <dbReference type="Pfam" id="PF03918"/>
    </source>
</evidence>
<dbReference type="Pfam" id="PF03918">
    <property type="entry name" value="CcmH"/>
    <property type="match status" value="1"/>
</dbReference>
<feature type="domain" description="CcmH/CycL/Ccl2/NrfF N-terminal" evidence="8">
    <location>
        <begin position="43"/>
        <end position="166"/>
    </location>
</feature>
<evidence type="ECO:0000256" key="2">
    <source>
        <dbReference type="ARBA" id="ARBA00022617"/>
    </source>
</evidence>
<reference evidence="9 10" key="1">
    <citation type="submission" date="2020-06" db="EMBL/GenBank/DDBJ databases">
        <authorList>
            <person name="Duchaud E."/>
        </authorList>
    </citation>
    <scope>NUCLEOTIDE SEQUENCE [LARGE SCALE GENOMIC DNA]</scope>
    <source>
        <strain evidence="9">Alteromonas fortis</strain>
    </source>
</reference>
<gene>
    <name evidence="9" type="ORF">ALFOR1_20405</name>
</gene>
<keyword evidence="3 7" id="KW-0479">Metal-binding</keyword>
<dbReference type="CDD" id="cd16378">
    <property type="entry name" value="CcmH_N"/>
    <property type="match status" value="1"/>
</dbReference>
<keyword evidence="7" id="KW-0472">Membrane</keyword>
<keyword evidence="4 7" id="KW-0732">Signal</keyword>
<keyword evidence="6 7" id="KW-0408">Iron</keyword>
<dbReference type="InterPro" id="IPR051263">
    <property type="entry name" value="C-type_cytochrome_biogenesis"/>
</dbReference>
<keyword evidence="5" id="KW-0201">Cytochrome c-type biogenesis</keyword>
<dbReference type="Proteomes" id="UP000509458">
    <property type="component" value="Chromosome"/>
</dbReference>
<dbReference type="GO" id="GO:0017004">
    <property type="term" value="P:cytochrome complex assembly"/>
    <property type="evidence" value="ECO:0007669"/>
    <property type="project" value="UniProtKB-KW"/>
</dbReference>
<feature type="transmembrane region" description="Helical" evidence="7">
    <location>
        <begin position="36"/>
        <end position="55"/>
    </location>
</feature>
<protein>
    <recommendedName>
        <fullName evidence="7">Cytochrome c-type biogenesis protein</fullName>
    </recommendedName>
</protein>
<dbReference type="GO" id="GO:0046872">
    <property type="term" value="F:metal ion binding"/>
    <property type="evidence" value="ECO:0007669"/>
    <property type="project" value="UniProtKB-KW"/>
</dbReference>
<comment type="similarity">
    <text evidence="1 7">Belongs to the CcmH/CycL/Ccl2/NrfF family.</text>
</comment>
<sequence length="183" mass="20783">MLASNATHIPCEAYKVDTDVHVAHNKTINFSVFKTLVTRFFALLLIVGAFSVHAAEDKFTFDTSAQRESFLKLTAELRCPMCQNQNIADSDAMIAHDMRRKVYTLLKQGKTEQEVIEFMKSRYGDFVHYQPPVTAATLWLWAGPVLFIFIALLVVIRRKSVTPPEDMAAKLAKADKMLEQEKE</sequence>
<keyword evidence="7" id="KW-0812">Transmembrane</keyword>
<evidence type="ECO:0000256" key="3">
    <source>
        <dbReference type="ARBA" id="ARBA00022723"/>
    </source>
</evidence>
<keyword evidence="2 7" id="KW-0349">Heme</keyword>
<dbReference type="AlphaFoldDB" id="A0A6T9XYP2"/>
<evidence type="ECO:0000256" key="4">
    <source>
        <dbReference type="ARBA" id="ARBA00022729"/>
    </source>
</evidence>
<evidence type="ECO:0000256" key="6">
    <source>
        <dbReference type="ARBA" id="ARBA00023004"/>
    </source>
</evidence>
<dbReference type="PANTHER" id="PTHR47870">
    <property type="entry name" value="CYTOCHROME C-TYPE BIOGENESIS PROTEIN CCMH"/>
    <property type="match status" value="1"/>
</dbReference>
<dbReference type="GO" id="GO:0005886">
    <property type="term" value="C:plasma membrane"/>
    <property type="evidence" value="ECO:0007669"/>
    <property type="project" value="TreeGrafter"/>
</dbReference>
<evidence type="ECO:0000256" key="5">
    <source>
        <dbReference type="ARBA" id="ARBA00022748"/>
    </source>
</evidence>
<dbReference type="EMBL" id="LR812090">
    <property type="protein sequence ID" value="CAB9492943.1"/>
    <property type="molecule type" value="Genomic_DNA"/>
</dbReference>
<comment type="function">
    <text evidence="7">Possible subunit of a heme lyase.</text>
</comment>
<dbReference type="FunFam" id="1.10.8.640:FF:000001">
    <property type="entry name" value="Cytochrome c-type biogenesis protein"/>
    <property type="match status" value="1"/>
</dbReference>
<evidence type="ECO:0000256" key="1">
    <source>
        <dbReference type="ARBA" id="ARBA00010342"/>
    </source>
</evidence>
<proteinExistence type="inferred from homology"/>
<dbReference type="PANTHER" id="PTHR47870:SF1">
    <property type="entry name" value="CYTOCHROME C-TYPE BIOGENESIS PROTEIN CCMH"/>
    <property type="match status" value="1"/>
</dbReference>
<dbReference type="Gene3D" id="1.10.8.640">
    <property type="entry name" value="Cytochrome C biogenesis protein"/>
    <property type="match status" value="1"/>
</dbReference>
<evidence type="ECO:0000256" key="7">
    <source>
        <dbReference type="RuleBase" id="RU364112"/>
    </source>
</evidence>
<evidence type="ECO:0000313" key="10">
    <source>
        <dbReference type="Proteomes" id="UP000509458"/>
    </source>
</evidence>
<keyword evidence="7" id="KW-1133">Transmembrane helix</keyword>
<feature type="transmembrane region" description="Helical" evidence="7">
    <location>
        <begin position="138"/>
        <end position="156"/>
    </location>
</feature>
<organism evidence="9 10">
    <name type="scientific">Alteromonas macleodii</name>
    <name type="common">Pseudoalteromonas macleodii</name>
    <dbReference type="NCBI Taxonomy" id="28108"/>
    <lineage>
        <taxon>Bacteria</taxon>
        <taxon>Pseudomonadati</taxon>
        <taxon>Pseudomonadota</taxon>
        <taxon>Gammaproteobacteria</taxon>
        <taxon>Alteromonadales</taxon>
        <taxon>Alteromonadaceae</taxon>
        <taxon>Alteromonas/Salinimonas group</taxon>
        <taxon>Alteromonas</taxon>
    </lineage>
</organism>
<dbReference type="InterPro" id="IPR038297">
    <property type="entry name" value="CcmH/CycL/NrfF/Ccl2_sf"/>
</dbReference>
<name>A0A6T9XYP2_ALTMA</name>
<accession>A0A6T9XYP2</accession>
<evidence type="ECO:0000313" key="9">
    <source>
        <dbReference type="EMBL" id="CAB9492943.1"/>
    </source>
</evidence>